<evidence type="ECO:0000256" key="1">
    <source>
        <dbReference type="SAM" id="MobiDB-lite"/>
    </source>
</evidence>
<feature type="region of interest" description="Disordered" evidence="1">
    <location>
        <begin position="414"/>
        <end position="454"/>
    </location>
</feature>
<gene>
    <name evidence="2" type="ORF">F3550_09410</name>
</gene>
<reference evidence="2" key="1">
    <citation type="submission" date="2019-09" db="EMBL/GenBank/DDBJ databases">
        <authorList>
            <person name="Ashton P.M."/>
            <person name="Dallman T."/>
            <person name="Nair S."/>
            <person name="De Pinna E."/>
            <person name="Peters T."/>
            <person name="Grant K."/>
        </authorList>
    </citation>
    <scope>NUCLEOTIDE SEQUENCE</scope>
    <source>
        <strain evidence="2">804450</strain>
    </source>
</reference>
<dbReference type="EMBL" id="AAKXPG010000006">
    <property type="protein sequence ID" value="ECW7869114.1"/>
    <property type="molecule type" value="Genomic_DNA"/>
</dbReference>
<feature type="region of interest" description="Disordered" evidence="1">
    <location>
        <begin position="479"/>
        <end position="529"/>
    </location>
</feature>
<dbReference type="AlphaFoldDB" id="A0A615QYT3"/>
<accession>A0A615QYT3</accession>
<comment type="caution">
    <text evidence="2">The sequence shown here is derived from an EMBL/GenBank/DDBJ whole genome shotgun (WGS) entry which is preliminary data.</text>
</comment>
<feature type="compositionally biased region" description="Polar residues" evidence="1">
    <location>
        <begin position="445"/>
        <end position="454"/>
    </location>
</feature>
<evidence type="ECO:0000313" key="2">
    <source>
        <dbReference type="EMBL" id="ECW7869114.1"/>
    </source>
</evidence>
<organism evidence="2">
    <name type="scientific">Salmonella enterica I</name>
    <dbReference type="NCBI Taxonomy" id="59201"/>
    <lineage>
        <taxon>Bacteria</taxon>
        <taxon>Pseudomonadati</taxon>
        <taxon>Pseudomonadota</taxon>
        <taxon>Gammaproteobacteria</taxon>
        <taxon>Enterobacterales</taxon>
        <taxon>Enterobacteriaceae</taxon>
        <taxon>Salmonella</taxon>
    </lineage>
</organism>
<protein>
    <submittedName>
        <fullName evidence="2">Uncharacterized protein</fullName>
    </submittedName>
</protein>
<name>A0A615QYT3_SALET</name>
<sequence>MSVSGSIIGGKVEGHATSGSAVIVAEGGSVSEAAVTGSSDSGAGLQLADKATVINAELSGTSSSGDGVAVTGKVVLDDTTVQQLHATSDNGAGLHLNDGAVVSVVQAGTQTPVTTPAVLTGTSNSGSGVATSGNVSISGVMLTGEATTEGSTGVKLGGHLTVTDAVSGVNAGSRGNGTALVVDDVKVSADDYISTGKDFVINASASGGGTAIKMQGNNQLDNITLNGAAANDGTAVQVSGHVSGGHIIGTSDTGSAVVVQEGVHAEKADIKGYSDSGTGLNVTGNAMLNNTVLNGSSQTGTGAVVSGSVTADDHSGLNGEATAGGGTGVSVSGTVEGGMITGVSTTGNAVHLTDGARINDAVVLGTARDGAGIRTEGQVSVSGSQLKGDSLNGTDLVVSGMLSHDADSKIEAETVTGQENIHEVKPVSPPVTDGGDKPSGDIPSGNEQNQESTESLLKQVVINSVRMGTSNAQVTHMNQPAQSGFHSAGTPPVPVKEYRPSEQTVDISLCDGDSCRSESLNAGKPAERK</sequence>
<proteinExistence type="predicted"/>